<keyword evidence="3" id="KW-0675">Receptor</keyword>
<protein>
    <submittedName>
        <fullName evidence="3">Tripartite-type tricarboxylate transporter receptor subunit TctC</fullName>
    </submittedName>
</protein>
<dbReference type="CDD" id="cd13578">
    <property type="entry name" value="PBP2_Bug27"/>
    <property type="match status" value="1"/>
</dbReference>
<dbReference type="InterPro" id="IPR005064">
    <property type="entry name" value="BUG"/>
</dbReference>
<dbReference type="RefSeq" id="WP_179587420.1">
    <property type="nucleotide sequence ID" value="NZ_JACBYR010000001.1"/>
</dbReference>
<comment type="caution">
    <text evidence="3">The sequence shown here is derived from an EMBL/GenBank/DDBJ whole genome shotgun (WGS) entry which is preliminary data.</text>
</comment>
<dbReference type="AlphaFoldDB" id="A0A7Y9LNV6"/>
<keyword evidence="4" id="KW-1185">Reference proteome</keyword>
<name>A0A7Y9LNV6_9BURK</name>
<dbReference type="SUPFAM" id="SSF53850">
    <property type="entry name" value="Periplasmic binding protein-like II"/>
    <property type="match status" value="1"/>
</dbReference>
<evidence type="ECO:0000313" key="4">
    <source>
        <dbReference type="Proteomes" id="UP000542125"/>
    </source>
</evidence>
<gene>
    <name evidence="3" type="ORF">FHW18_002909</name>
</gene>
<evidence type="ECO:0000256" key="2">
    <source>
        <dbReference type="SAM" id="SignalP"/>
    </source>
</evidence>
<dbReference type="PANTHER" id="PTHR42928">
    <property type="entry name" value="TRICARBOXYLATE-BINDING PROTEIN"/>
    <property type="match status" value="1"/>
</dbReference>
<dbReference type="InterPro" id="IPR042100">
    <property type="entry name" value="Bug_dom1"/>
</dbReference>
<dbReference type="Pfam" id="PF03401">
    <property type="entry name" value="TctC"/>
    <property type="match status" value="1"/>
</dbReference>
<dbReference type="Gene3D" id="3.40.190.10">
    <property type="entry name" value="Periplasmic binding protein-like II"/>
    <property type="match status" value="1"/>
</dbReference>
<reference evidence="3 4" key="1">
    <citation type="submission" date="2020-07" db="EMBL/GenBank/DDBJ databases">
        <title>Genomic Encyclopedia of Type Strains, Phase IV (KMG-V): Genome sequencing to study the core and pangenomes of soil and plant-associated prokaryotes.</title>
        <authorList>
            <person name="Whitman W."/>
        </authorList>
    </citation>
    <scope>NUCLEOTIDE SEQUENCE [LARGE SCALE GENOMIC DNA]</scope>
    <source>
        <strain evidence="3 4">SAS40</strain>
    </source>
</reference>
<comment type="similarity">
    <text evidence="1">Belongs to the UPF0065 (bug) family.</text>
</comment>
<accession>A0A7Y9LNV6</accession>
<evidence type="ECO:0000256" key="1">
    <source>
        <dbReference type="ARBA" id="ARBA00006987"/>
    </source>
</evidence>
<dbReference type="InterPro" id="IPR006311">
    <property type="entry name" value="TAT_signal"/>
</dbReference>
<dbReference type="PIRSF" id="PIRSF017082">
    <property type="entry name" value="YflP"/>
    <property type="match status" value="1"/>
</dbReference>
<keyword evidence="2" id="KW-0732">Signal</keyword>
<evidence type="ECO:0000313" key="3">
    <source>
        <dbReference type="EMBL" id="NYE83638.1"/>
    </source>
</evidence>
<sequence>MTDTTTRAAPSRRVFVCSAFSTVAALALGATAALAPLSPAAAQDYPTGPITLIVPFPPGGPTDVSARLVGKSLGTLLGKPVIVENRPGAGGTVGSAFVARAPADGYTLLWGSTSSLGVAPSLYPNPGYAPMTSFAPIGMVGRTPILLVTRSALPPKTLQEFVAYAKTHKSSYGSAGNGSINHLTGEWLKEAAKFDMLHVPYKGGAPAFADMVSGQVDMSLETITLAQPYLANGRIKVLATTSAKRSPAMPDVPTVQEIYGNDFEVYSWLALVAPAKTPPAVLQKLNAALRDAQNDPELRKQMETGGLDVIQTTPDEFRTFLAGESKKWTALVAKTKPVVD</sequence>
<organism evidence="3 4">
    <name type="scientific">Pigmentiphaga litoralis</name>
    <dbReference type="NCBI Taxonomy" id="516702"/>
    <lineage>
        <taxon>Bacteria</taxon>
        <taxon>Pseudomonadati</taxon>
        <taxon>Pseudomonadota</taxon>
        <taxon>Betaproteobacteria</taxon>
        <taxon>Burkholderiales</taxon>
        <taxon>Alcaligenaceae</taxon>
        <taxon>Pigmentiphaga</taxon>
    </lineage>
</organism>
<dbReference type="PANTHER" id="PTHR42928:SF5">
    <property type="entry name" value="BLR1237 PROTEIN"/>
    <property type="match status" value="1"/>
</dbReference>
<dbReference type="Proteomes" id="UP000542125">
    <property type="component" value="Unassembled WGS sequence"/>
</dbReference>
<dbReference type="EMBL" id="JACBYR010000001">
    <property type="protein sequence ID" value="NYE83638.1"/>
    <property type="molecule type" value="Genomic_DNA"/>
</dbReference>
<feature type="chain" id="PRO_5030688342" evidence="2">
    <location>
        <begin position="33"/>
        <end position="340"/>
    </location>
</feature>
<feature type="signal peptide" evidence="2">
    <location>
        <begin position="1"/>
        <end position="32"/>
    </location>
</feature>
<proteinExistence type="inferred from homology"/>
<dbReference type="PROSITE" id="PS51318">
    <property type="entry name" value="TAT"/>
    <property type="match status" value="1"/>
</dbReference>
<dbReference type="Gene3D" id="3.40.190.150">
    <property type="entry name" value="Bordetella uptake gene, domain 1"/>
    <property type="match status" value="1"/>
</dbReference>